<gene>
    <name evidence="1" type="ORF">A8L45_17245</name>
</gene>
<dbReference type="InterPro" id="IPR002816">
    <property type="entry name" value="TraB/PrgY/GumN_fam"/>
</dbReference>
<dbReference type="AlphaFoldDB" id="A0A1C3EDT7"/>
<protein>
    <recommendedName>
        <fullName evidence="3">Polysaccharide biosynthesis protein GumN</fullName>
    </recommendedName>
</protein>
<keyword evidence="2" id="KW-1185">Reference proteome</keyword>
<dbReference type="InterPro" id="IPR047111">
    <property type="entry name" value="YbaP-like"/>
</dbReference>
<dbReference type="CDD" id="cd14789">
    <property type="entry name" value="Tiki"/>
    <property type="match status" value="1"/>
</dbReference>
<evidence type="ECO:0000313" key="1">
    <source>
        <dbReference type="EMBL" id="ODA31417.1"/>
    </source>
</evidence>
<name>A0A1C3EDT7_9GAMM</name>
<dbReference type="Pfam" id="PF01963">
    <property type="entry name" value="TraB_PrgY_gumN"/>
    <property type="match status" value="1"/>
</dbReference>
<proteinExistence type="predicted"/>
<dbReference type="EMBL" id="LYBM01000036">
    <property type="protein sequence ID" value="ODA31417.1"/>
    <property type="molecule type" value="Genomic_DNA"/>
</dbReference>
<reference evidence="1 2" key="1">
    <citation type="submission" date="2016-05" db="EMBL/GenBank/DDBJ databases">
        <title>Genomic Taxonomy of the Vibrionaceae.</title>
        <authorList>
            <person name="Gomez-Gil B."/>
            <person name="Enciso-Ibarra J."/>
        </authorList>
    </citation>
    <scope>NUCLEOTIDE SEQUENCE [LARGE SCALE GENOMIC DNA]</scope>
    <source>
        <strain evidence="1 2">CAIM 1920</strain>
    </source>
</reference>
<accession>A0A1C3EDT7</accession>
<evidence type="ECO:0008006" key="3">
    <source>
        <dbReference type="Google" id="ProtNLM"/>
    </source>
</evidence>
<dbReference type="PANTHER" id="PTHR40590:SF1">
    <property type="entry name" value="CYTOPLASMIC PROTEIN"/>
    <property type="match status" value="1"/>
</dbReference>
<evidence type="ECO:0000313" key="2">
    <source>
        <dbReference type="Proteomes" id="UP000094936"/>
    </source>
</evidence>
<comment type="caution">
    <text evidence="1">The sequence shown here is derived from an EMBL/GenBank/DDBJ whole genome shotgun (WGS) entry which is preliminary data.</text>
</comment>
<dbReference type="STRING" id="1080227.A8L45_17245"/>
<sequence>MTSGFERAFRGIFLFRLSAIFIFFFLFFTPKLATAKPIVWQAQKGGAVFTLFGSIHLGSPNFYPLPELVEDKFDKADALIVEVDLASSKVPAFPDRRNSYQSLNVKEKRLLETVAAKARVDLSLLYAMQPWQTAVTLQMEQAKSLGLRPDFGVDRHFLQKSSSTGKRIIGLESLEQQFSTLTTMEDNGKAMLLETIEDWDQKRLDLACMISAWRQGDHKTLTAMSNYFAEYSSLEDRVLYQRNLKWISLLQDKNKFPDGNYLLVVGDLHFHGKRGLLALLEKEGFSIKRLTSGGSVNCFSSAGRMNQSANTSSQRYQGEVDLASVLAQKY</sequence>
<organism evidence="1 2">
    <name type="scientific">Veronia pacifica</name>
    <dbReference type="NCBI Taxonomy" id="1080227"/>
    <lineage>
        <taxon>Bacteria</taxon>
        <taxon>Pseudomonadati</taxon>
        <taxon>Pseudomonadota</taxon>
        <taxon>Gammaproteobacteria</taxon>
        <taxon>Vibrionales</taxon>
        <taxon>Vibrionaceae</taxon>
        <taxon>Veronia</taxon>
    </lineage>
</organism>
<dbReference type="PANTHER" id="PTHR40590">
    <property type="entry name" value="CYTOPLASMIC PROTEIN-RELATED"/>
    <property type="match status" value="1"/>
</dbReference>
<dbReference type="Proteomes" id="UP000094936">
    <property type="component" value="Unassembled WGS sequence"/>
</dbReference>